<evidence type="ECO:0000256" key="1">
    <source>
        <dbReference type="SAM" id="MobiDB-lite"/>
    </source>
</evidence>
<organism evidence="2 3">
    <name type="scientific">Symbiodinium pilosum</name>
    <name type="common">Dinoflagellate</name>
    <dbReference type="NCBI Taxonomy" id="2952"/>
    <lineage>
        <taxon>Eukaryota</taxon>
        <taxon>Sar</taxon>
        <taxon>Alveolata</taxon>
        <taxon>Dinophyceae</taxon>
        <taxon>Suessiales</taxon>
        <taxon>Symbiodiniaceae</taxon>
        <taxon>Symbiodinium</taxon>
    </lineage>
</organism>
<dbReference type="AlphaFoldDB" id="A0A812JB69"/>
<dbReference type="EMBL" id="CAJNIZ010001885">
    <property type="protein sequence ID" value="CAE7202123.1"/>
    <property type="molecule type" value="Genomic_DNA"/>
</dbReference>
<reference evidence="2" key="1">
    <citation type="submission" date="2021-02" db="EMBL/GenBank/DDBJ databases">
        <authorList>
            <person name="Dougan E. K."/>
            <person name="Rhodes N."/>
            <person name="Thang M."/>
            <person name="Chan C."/>
        </authorList>
    </citation>
    <scope>NUCLEOTIDE SEQUENCE</scope>
</reference>
<dbReference type="Proteomes" id="UP000649617">
    <property type="component" value="Unassembled WGS sequence"/>
</dbReference>
<feature type="region of interest" description="Disordered" evidence="1">
    <location>
        <begin position="198"/>
        <end position="220"/>
    </location>
</feature>
<feature type="non-terminal residue" evidence="2">
    <location>
        <position position="220"/>
    </location>
</feature>
<protein>
    <submittedName>
        <fullName evidence="2">Uncharacterized protein</fullName>
    </submittedName>
</protein>
<keyword evidence="3" id="KW-1185">Reference proteome</keyword>
<name>A0A812JB69_SYMPI</name>
<proteinExistence type="predicted"/>
<evidence type="ECO:0000313" key="2">
    <source>
        <dbReference type="EMBL" id="CAE7202123.1"/>
    </source>
</evidence>
<accession>A0A812JB69</accession>
<feature type="region of interest" description="Disordered" evidence="1">
    <location>
        <begin position="54"/>
        <end position="89"/>
    </location>
</feature>
<dbReference type="OrthoDB" id="445617at2759"/>
<comment type="caution">
    <text evidence="2">The sequence shown here is derived from an EMBL/GenBank/DDBJ whole genome shotgun (WGS) entry which is preliminary data.</text>
</comment>
<gene>
    <name evidence="2" type="ORF">SPIL2461_LOCUS1844</name>
</gene>
<evidence type="ECO:0000313" key="3">
    <source>
        <dbReference type="Proteomes" id="UP000649617"/>
    </source>
</evidence>
<sequence length="220" mass="24826">LSAEMKKLLATQVWESVLYVEDKFCDPTFNRQAARTLGLVMGPDLAIAMPEMRPQVEQTARSPAAAKPPPATKASSRSGPSEQRGRKRKYEGFFPVDDVNFSQNSIGERFSCGRRMQDTVEDLMDDQVNPERDQFLRLTAMSVGGRLISRNNRRLWCLKEYQKLKRQRKKSFTVKVFLYVTEVKDRGIEDFIQARTCERGGPADGVPEESDGESLSAASP</sequence>